<evidence type="ECO:0000256" key="2">
    <source>
        <dbReference type="ARBA" id="ARBA00004496"/>
    </source>
</evidence>
<evidence type="ECO:0000259" key="21">
    <source>
        <dbReference type="Pfam" id="PF01230"/>
    </source>
</evidence>
<evidence type="ECO:0000256" key="10">
    <source>
        <dbReference type="ARBA" id="ARBA00022833"/>
    </source>
</evidence>
<keyword evidence="13" id="KW-0539">Nucleus</keyword>
<keyword evidence="12" id="KW-0234">DNA repair</keyword>
<dbReference type="EMBL" id="JAVRRD010000050">
    <property type="protein sequence ID" value="KAK5044452.1"/>
    <property type="molecule type" value="Genomic_DNA"/>
</dbReference>
<accession>A0AAV9MSL9</accession>
<keyword evidence="6" id="KW-0479">Metal-binding</keyword>
<evidence type="ECO:0000256" key="20">
    <source>
        <dbReference type="SAM" id="MobiDB-lite"/>
    </source>
</evidence>
<evidence type="ECO:0000256" key="8">
    <source>
        <dbReference type="ARBA" id="ARBA00022771"/>
    </source>
</evidence>
<dbReference type="GO" id="GO:0120108">
    <property type="term" value="F:DNA-3'-diphospho-5'-guanosine diphosphatase activity"/>
    <property type="evidence" value="ECO:0007669"/>
    <property type="project" value="UniProtKB-EC"/>
</dbReference>
<comment type="function">
    <text evidence="17">DNA-binding protein involved in single-strand DNA break repair, double-strand DNA break repair and base excision repair. Resolves abortive DNA ligation intermediates formed either at base excision sites, or when DNA ligases attempt to repair non-ligatable breaks induced by reactive oxygen species. Catalyzes the release of adenylate groups covalently linked to 5'-phosphate termini, resulting in the production of 5'-phosphate termini that can be efficiently rejoined. Likewise, catalyzes the release of 3'-linked guanosine (DNAppG) and inosine (DNAppI) from DNA, but has higher specific activity with 5'-linked adenosine (AppDNA).</text>
</comment>
<dbReference type="PROSITE" id="PS00892">
    <property type="entry name" value="HIT_1"/>
    <property type="match status" value="1"/>
</dbReference>
<evidence type="ECO:0000256" key="12">
    <source>
        <dbReference type="ARBA" id="ARBA00023204"/>
    </source>
</evidence>
<evidence type="ECO:0000256" key="18">
    <source>
        <dbReference type="ARBA" id="ARBA00068941"/>
    </source>
</evidence>
<evidence type="ECO:0000256" key="9">
    <source>
        <dbReference type="ARBA" id="ARBA00022801"/>
    </source>
</evidence>
<feature type="region of interest" description="Disordered" evidence="20">
    <location>
        <begin position="1"/>
        <end position="49"/>
    </location>
</feature>
<dbReference type="Gene3D" id="3.30.428.10">
    <property type="entry name" value="HIT-like"/>
    <property type="match status" value="1"/>
</dbReference>
<evidence type="ECO:0000313" key="24">
    <source>
        <dbReference type="Proteomes" id="UP001358417"/>
    </source>
</evidence>
<dbReference type="GO" id="GO:0008270">
    <property type="term" value="F:zinc ion binding"/>
    <property type="evidence" value="ECO:0007669"/>
    <property type="project" value="UniProtKB-KW"/>
</dbReference>
<evidence type="ECO:0000256" key="1">
    <source>
        <dbReference type="ARBA" id="ARBA00004123"/>
    </source>
</evidence>
<dbReference type="GO" id="GO:0030983">
    <property type="term" value="F:mismatched DNA binding"/>
    <property type="evidence" value="ECO:0007669"/>
    <property type="project" value="TreeGrafter"/>
</dbReference>
<dbReference type="GeneID" id="89979420"/>
<dbReference type="SUPFAM" id="SSF54197">
    <property type="entry name" value="HIT-like"/>
    <property type="match status" value="1"/>
</dbReference>
<evidence type="ECO:0000256" key="3">
    <source>
        <dbReference type="ARBA" id="ARBA00012495"/>
    </source>
</evidence>
<dbReference type="InterPro" id="IPR019808">
    <property type="entry name" value="Histidine_triad_CS"/>
</dbReference>
<reference evidence="23 24" key="1">
    <citation type="submission" date="2023-08" db="EMBL/GenBank/DDBJ databases">
        <title>Black Yeasts Isolated from many extreme environments.</title>
        <authorList>
            <person name="Coleine C."/>
            <person name="Stajich J.E."/>
            <person name="Selbmann L."/>
        </authorList>
    </citation>
    <scope>NUCLEOTIDE SEQUENCE [LARGE SCALE GENOMIC DNA]</scope>
    <source>
        <strain evidence="23 24">CCFEE 5792</strain>
    </source>
</reference>
<evidence type="ECO:0000313" key="23">
    <source>
        <dbReference type="EMBL" id="KAK5044452.1"/>
    </source>
</evidence>
<dbReference type="InterPro" id="IPR036265">
    <property type="entry name" value="HIT-like_sf"/>
</dbReference>
<feature type="domain" description="HIT" evidence="21">
    <location>
        <begin position="67"/>
        <end position="191"/>
    </location>
</feature>
<evidence type="ECO:0000256" key="4">
    <source>
        <dbReference type="ARBA" id="ARBA00012496"/>
    </source>
</evidence>
<sequence>MSSTDHHPQDSLGATKKRKDAFSELMLPKPKQTKSTTNPSSQSTKSNSFSNSRNALLTYILNPADFPNQVVTYNENTVLIRDAFPKATLHLLLLPRDASKRDLHPREAFDDPVFLAMIREEVAASVKLAASELSRLIGPFSRSNKARITAMESDNPPDSLPPGRDFVKDLRVGIHAHPSMNHLHIHIISQDMHSDRLKHRKHYNSFNTDFFIPLDAYPLVEDDQRRLTGFQNANLGKDFKCWRCGKMFGNKFTMLKDHLKEEFKAWKEE</sequence>
<dbReference type="GO" id="GO:0003697">
    <property type="term" value="F:single-stranded DNA binding"/>
    <property type="evidence" value="ECO:0007669"/>
    <property type="project" value="TreeGrafter"/>
</dbReference>
<dbReference type="Pfam" id="PF01230">
    <property type="entry name" value="HIT"/>
    <property type="match status" value="1"/>
</dbReference>
<evidence type="ECO:0000256" key="16">
    <source>
        <dbReference type="ARBA" id="ARBA00044713"/>
    </source>
</evidence>
<dbReference type="InterPro" id="IPR011146">
    <property type="entry name" value="HIT-like"/>
</dbReference>
<keyword evidence="8" id="KW-0863">Zinc-finger</keyword>
<dbReference type="PANTHER" id="PTHR12486:SF4">
    <property type="entry name" value="APRATAXIN"/>
    <property type="match status" value="1"/>
</dbReference>
<comment type="subcellular location">
    <subcellularLocation>
        <location evidence="2">Cytoplasm</location>
    </subcellularLocation>
    <subcellularLocation>
        <location evidence="1">Nucleus</location>
    </subcellularLocation>
</comment>
<dbReference type="EC" id="3.6.1.72" evidence="3"/>
<evidence type="ECO:0000259" key="22">
    <source>
        <dbReference type="Pfam" id="PF16278"/>
    </source>
</evidence>
<evidence type="ECO:0000256" key="13">
    <source>
        <dbReference type="ARBA" id="ARBA00023242"/>
    </source>
</evidence>
<feature type="domain" description="Aprataxin C2HE/C2H2/C2HC zinc finger" evidence="22">
    <location>
        <begin position="207"/>
        <end position="264"/>
    </location>
</feature>
<comment type="caution">
    <text evidence="23">The sequence shown here is derived from an EMBL/GenBank/DDBJ whole genome shotgun (WGS) entry which is preliminary data.</text>
</comment>
<comment type="catalytic activity">
    <reaction evidence="16">
        <text>a 5'-end adenosine-5'-diphospho-5'-ribonucleoside-2'-deoxyribonucleotide-DNA + H2O = a 5'-end 5'-phospho-ribonucleoside-2'-deoxyribonucleotide-DNA + AMP + 2 H(+)</text>
        <dbReference type="Rhea" id="RHEA:52132"/>
        <dbReference type="Rhea" id="RHEA-COMP:13182"/>
        <dbReference type="Rhea" id="RHEA-COMP:13183"/>
        <dbReference type="ChEBI" id="CHEBI:15377"/>
        <dbReference type="ChEBI" id="CHEBI:15378"/>
        <dbReference type="ChEBI" id="CHEBI:136414"/>
        <dbReference type="ChEBI" id="CHEBI:136415"/>
        <dbReference type="ChEBI" id="CHEBI:456215"/>
        <dbReference type="EC" id="3.6.1.71"/>
    </reaction>
</comment>
<evidence type="ECO:0000256" key="6">
    <source>
        <dbReference type="ARBA" id="ARBA00022723"/>
    </source>
</evidence>
<keyword evidence="11" id="KW-0238">DNA-binding</keyword>
<comment type="catalytic activity">
    <reaction evidence="14">
        <text>a 3'-end 2'-deoxyribonucleotide-3'-diphospho-5'-guanosine-DNA + H2O = a 3'-end 2'-deoxyribonucleotide 3'-phosphate-DNA + GMP + 2 H(+)</text>
        <dbReference type="Rhea" id="RHEA:52140"/>
        <dbReference type="Rhea" id="RHEA-COMP:13186"/>
        <dbReference type="Rhea" id="RHEA-COMP:13187"/>
        <dbReference type="ChEBI" id="CHEBI:15377"/>
        <dbReference type="ChEBI" id="CHEBI:15378"/>
        <dbReference type="ChEBI" id="CHEBI:58115"/>
        <dbReference type="ChEBI" id="CHEBI:136419"/>
        <dbReference type="ChEBI" id="CHEBI:136420"/>
        <dbReference type="EC" id="3.6.1.72"/>
    </reaction>
</comment>
<dbReference type="AlphaFoldDB" id="A0AAV9MSL9"/>
<keyword evidence="24" id="KW-1185">Reference proteome</keyword>
<keyword evidence="9" id="KW-0378">Hydrolase</keyword>
<evidence type="ECO:0000256" key="11">
    <source>
        <dbReference type="ARBA" id="ARBA00023125"/>
    </source>
</evidence>
<dbReference type="GO" id="GO:0000012">
    <property type="term" value="P:single strand break repair"/>
    <property type="evidence" value="ECO:0007669"/>
    <property type="project" value="TreeGrafter"/>
</dbReference>
<dbReference type="GO" id="GO:0003725">
    <property type="term" value="F:double-stranded RNA binding"/>
    <property type="evidence" value="ECO:0007669"/>
    <property type="project" value="TreeGrafter"/>
</dbReference>
<dbReference type="GO" id="GO:0033699">
    <property type="term" value="F:DNA 5'-adenosine monophosphate hydrolase activity"/>
    <property type="evidence" value="ECO:0007669"/>
    <property type="project" value="UniProtKB-EC"/>
</dbReference>
<dbReference type="GO" id="GO:1990165">
    <property type="term" value="F:single-strand break-containing DNA binding"/>
    <property type="evidence" value="ECO:0007669"/>
    <property type="project" value="TreeGrafter"/>
</dbReference>
<protein>
    <recommendedName>
        <fullName evidence="18">Aprataxin-like protein</fullName>
        <ecNumber evidence="4">3.6.1.71</ecNumber>
        <ecNumber evidence="3">3.6.1.72</ecNumber>
    </recommendedName>
    <alternativeName>
        <fullName evidence="19">Hit family protein 3</fullName>
    </alternativeName>
</protein>
<evidence type="ECO:0000256" key="7">
    <source>
        <dbReference type="ARBA" id="ARBA00022763"/>
    </source>
</evidence>
<dbReference type="Pfam" id="PF16278">
    <property type="entry name" value="zf-C2HE"/>
    <property type="match status" value="1"/>
</dbReference>
<dbReference type="Proteomes" id="UP001358417">
    <property type="component" value="Unassembled WGS sequence"/>
</dbReference>
<gene>
    <name evidence="23" type="ORF">LTR84_011266</name>
</gene>
<dbReference type="FunFam" id="3.30.428.10:FF:000017">
    <property type="entry name" value="Aprataxin-like protein"/>
    <property type="match status" value="1"/>
</dbReference>
<proteinExistence type="predicted"/>
<keyword evidence="5" id="KW-0963">Cytoplasm</keyword>
<evidence type="ECO:0000256" key="14">
    <source>
        <dbReference type="ARBA" id="ARBA00024601"/>
    </source>
</evidence>
<evidence type="ECO:0000256" key="19">
    <source>
        <dbReference type="ARBA" id="ARBA00076243"/>
    </source>
</evidence>
<feature type="compositionally biased region" description="Low complexity" evidence="20">
    <location>
        <begin position="28"/>
        <end position="49"/>
    </location>
</feature>
<dbReference type="GO" id="GO:0005737">
    <property type="term" value="C:cytoplasm"/>
    <property type="evidence" value="ECO:0007669"/>
    <property type="project" value="UniProtKB-SubCell"/>
</dbReference>
<organism evidence="23 24">
    <name type="scientific">Exophiala bonariae</name>
    <dbReference type="NCBI Taxonomy" id="1690606"/>
    <lineage>
        <taxon>Eukaryota</taxon>
        <taxon>Fungi</taxon>
        <taxon>Dikarya</taxon>
        <taxon>Ascomycota</taxon>
        <taxon>Pezizomycotina</taxon>
        <taxon>Eurotiomycetes</taxon>
        <taxon>Chaetothyriomycetidae</taxon>
        <taxon>Chaetothyriales</taxon>
        <taxon>Herpotrichiellaceae</taxon>
        <taxon>Exophiala</taxon>
    </lineage>
</organism>
<keyword evidence="7" id="KW-0227">DNA damage</keyword>
<dbReference type="PANTHER" id="PTHR12486">
    <property type="entry name" value="APRATAXIN-RELATED"/>
    <property type="match status" value="1"/>
</dbReference>
<dbReference type="RefSeq" id="XP_064700115.1">
    <property type="nucleotide sequence ID" value="XM_064854799.1"/>
</dbReference>
<evidence type="ECO:0000256" key="15">
    <source>
        <dbReference type="ARBA" id="ARBA00044639"/>
    </source>
</evidence>
<name>A0AAV9MSL9_9EURO</name>
<keyword evidence="10" id="KW-0862">Zinc</keyword>
<dbReference type="EC" id="3.6.1.71" evidence="4"/>
<evidence type="ECO:0000256" key="5">
    <source>
        <dbReference type="ARBA" id="ARBA00022490"/>
    </source>
</evidence>
<dbReference type="GO" id="GO:0005634">
    <property type="term" value="C:nucleus"/>
    <property type="evidence" value="ECO:0007669"/>
    <property type="project" value="UniProtKB-SubCell"/>
</dbReference>
<dbReference type="InterPro" id="IPR032566">
    <property type="entry name" value="Znf-C2HE"/>
</dbReference>
<evidence type="ECO:0000256" key="17">
    <source>
        <dbReference type="ARBA" id="ARBA00059438"/>
    </source>
</evidence>
<comment type="catalytic activity">
    <reaction evidence="15">
        <text>a 5'-end adenosine-5'-diphospho-5'-2'-deoxyribonucleoside-DNA + H2O = a 5'-end 5'-phospho-2'-deoxyribonucleoside-DNA + AMP + 2 H(+)</text>
        <dbReference type="Rhea" id="RHEA:52128"/>
        <dbReference type="Rhea" id="RHEA-COMP:13180"/>
        <dbReference type="Rhea" id="RHEA-COMP:13181"/>
        <dbReference type="ChEBI" id="CHEBI:15377"/>
        <dbReference type="ChEBI" id="CHEBI:15378"/>
        <dbReference type="ChEBI" id="CHEBI:136412"/>
        <dbReference type="ChEBI" id="CHEBI:136413"/>
        <dbReference type="ChEBI" id="CHEBI:456215"/>
        <dbReference type="EC" id="3.6.1.71"/>
    </reaction>
</comment>